<organism evidence="4 5">
    <name type="scientific">Roseateles oligotrophus</name>
    <dbReference type="NCBI Taxonomy" id="1769250"/>
    <lineage>
        <taxon>Bacteria</taxon>
        <taxon>Pseudomonadati</taxon>
        <taxon>Pseudomonadota</taxon>
        <taxon>Betaproteobacteria</taxon>
        <taxon>Burkholderiales</taxon>
        <taxon>Sphaerotilaceae</taxon>
        <taxon>Roseateles</taxon>
    </lineage>
</organism>
<accession>A0ABT2YGP4</accession>
<evidence type="ECO:0000313" key="5">
    <source>
        <dbReference type="Proteomes" id="UP001209701"/>
    </source>
</evidence>
<dbReference type="PANTHER" id="PTHR45138">
    <property type="entry name" value="REGULATORY COMPONENTS OF SENSORY TRANSDUCTION SYSTEM"/>
    <property type="match status" value="1"/>
</dbReference>
<dbReference type="EMBL" id="JAJIRN010000006">
    <property type="protein sequence ID" value="MCV2369219.1"/>
    <property type="molecule type" value="Genomic_DNA"/>
</dbReference>
<dbReference type="CDD" id="cd01949">
    <property type="entry name" value="GGDEF"/>
    <property type="match status" value="1"/>
</dbReference>
<reference evidence="4 5" key="1">
    <citation type="submission" date="2021-11" db="EMBL/GenBank/DDBJ databases">
        <authorList>
            <person name="Liang Q."/>
            <person name="Mou H."/>
            <person name="Liu Z."/>
        </authorList>
    </citation>
    <scope>NUCLEOTIDE SEQUENCE [LARGE SCALE GENOMIC DNA]</scope>
    <source>
        <strain evidence="4 5">CHU3</strain>
    </source>
</reference>
<sequence length="188" mass="19945">MPNLIAEQLTGLLDRQALQSLMEQAATAARASAQPLAVLTLDLDHFKAYLEDQGHAQAQTVLTRAANLLTSLLPAGASLAHLGGDEFVMLLPATDLAAAVATAETLRLAVETEFAALTGPAPLTVTLGAAASPTGADWTARSLLALADARMTFGKKRLLPHHNRVWSGTLPSDWYPRFDVQAEVWPSI</sequence>
<feature type="domain" description="GGDEF" evidence="3">
    <location>
        <begin position="34"/>
        <end position="170"/>
    </location>
</feature>
<gene>
    <name evidence="4" type="ORF">LNV07_14130</name>
</gene>
<dbReference type="PANTHER" id="PTHR45138:SF9">
    <property type="entry name" value="DIGUANYLATE CYCLASE DGCM-RELATED"/>
    <property type="match status" value="1"/>
</dbReference>
<proteinExistence type="predicted"/>
<evidence type="ECO:0000256" key="2">
    <source>
        <dbReference type="ARBA" id="ARBA00034247"/>
    </source>
</evidence>
<name>A0ABT2YGP4_9BURK</name>
<dbReference type="PROSITE" id="PS50887">
    <property type="entry name" value="GGDEF"/>
    <property type="match status" value="1"/>
</dbReference>
<dbReference type="SUPFAM" id="SSF55073">
    <property type="entry name" value="Nucleotide cyclase"/>
    <property type="match status" value="1"/>
</dbReference>
<protein>
    <recommendedName>
        <fullName evidence="1">diguanylate cyclase</fullName>
        <ecNumber evidence="1">2.7.7.65</ecNumber>
    </recommendedName>
</protein>
<keyword evidence="5" id="KW-1185">Reference proteome</keyword>
<comment type="caution">
    <text evidence="4">The sequence shown here is derived from an EMBL/GenBank/DDBJ whole genome shotgun (WGS) entry which is preliminary data.</text>
</comment>
<dbReference type="InterPro" id="IPR000160">
    <property type="entry name" value="GGDEF_dom"/>
</dbReference>
<dbReference type="RefSeq" id="WP_263571813.1">
    <property type="nucleotide sequence ID" value="NZ_JAJIRN010000006.1"/>
</dbReference>
<dbReference type="InterPro" id="IPR050469">
    <property type="entry name" value="Diguanylate_Cyclase"/>
</dbReference>
<dbReference type="Pfam" id="PF00990">
    <property type="entry name" value="GGDEF"/>
    <property type="match status" value="1"/>
</dbReference>
<comment type="catalytic activity">
    <reaction evidence="2">
        <text>2 GTP = 3',3'-c-di-GMP + 2 diphosphate</text>
        <dbReference type="Rhea" id="RHEA:24898"/>
        <dbReference type="ChEBI" id="CHEBI:33019"/>
        <dbReference type="ChEBI" id="CHEBI:37565"/>
        <dbReference type="ChEBI" id="CHEBI:58805"/>
        <dbReference type="EC" id="2.7.7.65"/>
    </reaction>
</comment>
<dbReference type="NCBIfam" id="TIGR00254">
    <property type="entry name" value="GGDEF"/>
    <property type="match status" value="1"/>
</dbReference>
<dbReference type="EC" id="2.7.7.65" evidence="1"/>
<evidence type="ECO:0000313" key="4">
    <source>
        <dbReference type="EMBL" id="MCV2369219.1"/>
    </source>
</evidence>
<dbReference type="Proteomes" id="UP001209701">
    <property type="component" value="Unassembled WGS sequence"/>
</dbReference>
<evidence type="ECO:0000259" key="3">
    <source>
        <dbReference type="PROSITE" id="PS50887"/>
    </source>
</evidence>
<dbReference type="SMART" id="SM00267">
    <property type="entry name" value="GGDEF"/>
    <property type="match status" value="1"/>
</dbReference>
<dbReference type="InterPro" id="IPR029787">
    <property type="entry name" value="Nucleotide_cyclase"/>
</dbReference>
<dbReference type="Gene3D" id="3.30.70.270">
    <property type="match status" value="1"/>
</dbReference>
<dbReference type="InterPro" id="IPR043128">
    <property type="entry name" value="Rev_trsase/Diguanyl_cyclase"/>
</dbReference>
<evidence type="ECO:0000256" key="1">
    <source>
        <dbReference type="ARBA" id="ARBA00012528"/>
    </source>
</evidence>